<keyword evidence="5" id="KW-1185">Reference proteome</keyword>
<feature type="compositionally biased region" description="Low complexity" evidence="1">
    <location>
        <begin position="124"/>
        <end position="140"/>
    </location>
</feature>
<keyword evidence="2" id="KW-0732">Signal</keyword>
<feature type="compositionally biased region" description="Low complexity" evidence="1">
    <location>
        <begin position="83"/>
        <end position="95"/>
    </location>
</feature>
<evidence type="ECO:0000256" key="1">
    <source>
        <dbReference type="SAM" id="MobiDB-lite"/>
    </source>
</evidence>
<evidence type="ECO:0000256" key="2">
    <source>
        <dbReference type="SAM" id="SignalP"/>
    </source>
</evidence>
<feature type="compositionally biased region" description="Polar residues" evidence="1">
    <location>
        <begin position="101"/>
        <end position="112"/>
    </location>
</feature>
<dbReference type="EMBL" id="CAXAMM010029860">
    <property type="protein sequence ID" value="CAK9065463.1"/>
    <property type="molecule type" value="Genomic_DNA"/>
</dbReference>
<evidence type="ECO:0000313" key="5">
    <source>
        <dbReference type="Proteomes" id="UP001642464"/>
    </source>
</evidence>
<accession>A0ABP0NPC3</accession>
<comment type="caution">
    <text evidence="3">The sequence shown here is derived from an EMBL/GenBank/DDBJ whole genome shotgun (WGS) entry which is preliminary data.</text>
</comment>
<feature type="signal peptide" evidence="2">
    <location>
        <begin position="1"/>
        <end position="18"/>
    </location>
</feature>
<sequence length="192" mass="20451">MALRILSLLLLAAAAEDALPVPAQNEQAAPLAASPSSNTTWHNFVYCNCGLSCVKEMGSWYIFNVGKSCGCEVCEETNANLRGSEPSSGEEPLSPVKHETSGSAKNPESLKSSPGMAAEHESSESSVSSEEGKSLKSLKSSSLPLEETTAGWDGARVPGTNLLYCACGKKCKSGRQLGLWTYWCYQYVCKPC</sequence>
<evidence type="ECO:0000313" key="3">
    <source>
        <dbReference type="EMBL" id="CAK9065461.1"/>
    </source>
</evidence>
<dbReference type="Proteomes" id="UP001642464">
    <property type="component" value="Unassembled WGS sequence"/>
</dbReference>
<name>A0ABP0NPC3_9DINO</name>
<feature type="chain" id="PRO_5045029389" evidence="2">
    <location>
        <begin position="19"/>
        <end position="192"/>
    </location>
</feature>
<dbReference type="EMBL" id="CAXAMM010029859">
    <property type="protein sequence ID" value="CAK9065461.1"/>
    <property type="molecule type" value="Genomic_DNA"/>
</dbReference>
<reference evidence="3 5" key="1">
    <citation type="submission" date="2024-02" db="EMBL/GenBank/DDBJ databases">
        <authorList>
            <person name="Chen Y."/>
            <person name="Shah S."/>
            <person name="Dougan E. K."/>
            <person name="Thang M."/>
            <person name="Chan C."/>
        </authorList>
    </citation>
    <scope>NUCLEOTIDE SEQUENCE [LARGE SCALE GENOMIC DNA]</scope>
</reference>
<proteinExistence type="predicted"/>
<organism evidence="3 5">
    <name type="scientific">Durusdinium trenchii</name>
    <dbReference type="NCBI Taxonomy" id="1381693"/>
    <lineage>
        <taxon>Eukaryota</taxon>
        <taxon>Sar</taxon>
        <taxon>Alveolata</taxon>
        <taxon>Dinophyceae</taxon>
        <taxon>Suessiales</taxon>
        <taxon>Symbiodiniaceae</taxon>
        <taxon>Durusdinium</taxon>
    </lineage>
</organism>
<feature type="region of interest" description="Disordered" evidence="1">
    <location>
        <begin position="80"/>
        <end position="140"/>
    </location>
</feature>
<gene>
    <name evidence="3" type="ORF">SCF082_LOCUS33492</name>
    <name evidence="4" type="ORF">SCF082_LOCUS33493</name>
</gene>
<evidence type="ECO:0000313" key="4">
    <source>
        <dbReference type="EMBL" id="CAK9065463.1"/>
    </source>
</evidence>
<protein>
    <submittedName>
        <fullName evidence="3">Uncharacterized protein</fullName>
    </submittedName>
</protein>